<name>A0A438DSP7_VITVI</name>
<dbReference type="InterPro" id="IPR006553">
    <property type="entry name" value="Leu-rich_rpt_Cys-con_subtyp"/>
</dbReference>
<comment type="cofactor">
    <cofactor evidence="1">
        <name>Mg(2+)</name>
        <dbReference type="ChEBI" id="CHEBI:18420"/>
    </cofactor>
</comment>
<comment type="similarity">
    <text evidence="2">Belongs to the FPP/GGPP synthase family.</text>
</comment>
<dbReference type="AlphaFoldDB" id="A0A438DSP7"/>
<dbReference type="InterPro" id="IPR057207">
    <property type="entry name" value="FBXL15_LRR"/>
</dbReference>
<proteinExistence type="inferred from homology"/>
<dbReference type="SUPFAM" id="SSF52047">
    <property type="entry name" value="RNI-like"/>
    <property type="match status" value="1"/>
</dbReference>
<dbReference type="Gene3D" id="3.80.10.10">
    <property type="entry name" value="Ribonuclease Inhibitor"/>
    <property type="match status" value="2"/>
</dbReference>
<dbReference type="Pfam" id="PF00348">
    <property type="entry name" value="polyprenyl_synt"/>
    <property type="match status" value="1"/>
</dbReference>
<evidence type="ECO:0000256" key="4">
    <source>
        <dbReference type="ARBA" id="ARBA00022842"/>
    </source>
</evidence>
<comment type="caution">
    <text evidence="6">The sequence shown here is derived from an EMBL/GenBank/DDBJ whole genome shotgun (WGS) entry which is preliminary data.</text>
</comment>
<dbReference type="InterPro" id="IPR008949">
    <property type="entry name" value="Isoprenoid_synthase_dom_sf"/>
</dbReference>
<dbReference type="InterPro" id="IPR000092">
    <property type="entry name" value="Polyprenyl_synt"/>
</dbReference>
<dbReference type="PANTHER" id="PTHR43281">
    <property type="entry name" value="FARNESYL DIPHOSPHATE SYNTHASE"/>
    <property type="match status" value="1"/>
</dbReference>
<feature type="domain" description="F-box/LRR-repeat protein 15-like leucin rich repeat" evidence="5">
    <location>
        <begin position="612"/>
        <end position="771"/>
    </location>
</feature>
<dbReference type="CDD" id="cd00867">
    <property type="entry name" value="Trans_IPPS"/>
    <property type="match status" value="1"/>
</dbReference>
<evidence type="ECO:0000256" key="2">
    <source>
        <dbReference type="ARBA" id="ARBA00006706"/>
    </source>
</evidence>
<evidence type="ECO:0000256" key="3">
    <source>
        <dbReference type="ARBA" id="ARBA00022723"/>
    </source>
</evidence>
<organism evidence="6 7">
    <name type="scientific">Vitis vinifera</name>
    <name type="common">Grape</name>
    <dbReference type="NCBI Taxonomy" id="29760"/>
    <lineage>
        <taxon>Eukaryota</taxon>
        <taxon>Viridiplantae</taxon>
        <taxon>Streptophyta</taxon>
        <taxon>Embryophyta</taxon>
        <taxon>Tracheophyta</taxon>
        <taxon>Spermatophyta</taxon>
        <taxon>Magnoliopsida</taxon>
        <taxon>eudicotyledons</taxon>
        <taxon>Gunneridae</taxon>
        <taxon>Pentapetalae</taxon>
        <taxon>rosids</taxon>
        <taxon>Vitales</taxon>
        <taxon>Vitaceae</taxon>
        <taxon>Viteae</taxon>
        <taxon>Vitis</taxon>
    </lineage>
</organism>
<dbReference type="Proteomes" id="UP000288805">
    <property type="component" value="Unassembled WGS sequence"/>
</dbReference>
<dbReference type="Gene3D" id="1.10.600.10">
    <property type="entry name" value="Farnesyl Diphosphate Synthase"/>
    <property type="match status" value="1"/>
</dbReference>
<gene>
    <name evidence="6" type="primary">FBL10_0</name>
    <name evidence="6" type="ORF">CK203_085290</name>
</gene>
<evidence type="ECO:0000256" key="1">
    <source>
        <dbReference type="ARBA" id="ARBA00001946"/>
    </source>
</evidence>
<accession>A0A438DSP7</accession>
<evidence type="ECO:0000259" key="5">
    <source>
        <dbReference type="Pfam" id="PF25372"/>
    </source>
</evidence>
<dbReference type="GO" id="GO:0046872">
    <property type="term" value="F:metal ion binding"/>
    <property type="evidence" value="ECO:0007669"/>
    <property type="project" value="UniProtKB-KW"/>
</dbReference>
<protein>
    <submittedName>
        <fullName evidence="6">F-box/LRR-repeat protein 10</fullName>
    </submittedName>
</protein>
<dbReference type="SMART" id="SM00367">
    <property type="entry name" value="LRR_CC"/>
    <property type="match status" value="6"/>
</dbReference>
<dbReference type="SUPFAM" id="SSF48576">
    <property type="entry name" value="Terpenoid synthases"/>
    <property type="match status" value="1"/>
</dbReference>
<sequence length="903" mass="100566">MAILAGDALFPLGFRHIVSHTPSHLVPEGQLIRVIAEIARSVGSTGMAAGQFLDLEGAPNSVDFVQRKKFGEMAECSAVCGGFLGGAADDDILRLRRYGRAVGMLYQVVDDVLKAKTKSEEDEEKKKKGKSYVDVYGMEKAMERNTYPPETSIGIEIERSGEREWRIAKPPEGSGAVAGGTAGNDHDEARRLLDSLPSVHVHYHPLMRFSNLPLPPQFPSPRESNLFQTLDVALSINLLRPLLPPNPYLRSLKVDCSKLDDSSIEHLVRPSLHEISLLNCADFSGRLLSLIGGQCKDLRSLYLGCVAEKRGRAVHISNLEELLCGCTELKLLTFVNAINSLNWLLSSCWRRFSNVDVRCSSLRSEQNSSCWRRFSNVDVRCSSLRSEQNRLKINYDPYKSTSVDRSSEFRRSISTYLTTPPMHVLQPFKEFKHLLEEWASIKVLPCLGMGGHQSIRHVHSSICSWAYFVICAHPALILENLTSLEIGYVSSVMVTELLSPNVGPHQPPNHLQPSILPSLQRLCLSVDYITDTMVETVSKCLINLTHLDLRDAPIIEPRVTFDLTNSGFQQINQRGKLKHLSLVRSQEFLITYFKRVNDLGILLMADRCSSMETTSLSLTHVSLRWCNLLRNQAVISLASNLDLRVLDLRDCRNLGDEALQAISTLHKLKILLLDGSDITDAGLSYLREGVIGSLVSLSIRGCKRLTDKCISALFDPSSKQELQELDLSNLPNLSDNGIFSLAKSRVPILELRMRQCPLIGDTSIMALASMQNPYFPRLRWLGVTGSVNRDMVDALARSRPFLHVACHGEELGTDHWDGLYMHDNEEMDELEQWLLEGGDESDDEEMEEVENNGEMVEFAGPSGPGTAAPPSGIFLPEKAPQLKLPSDLATETCILRKRCLSAI</sequence>
<evidence type="ECO:0000313" key="6">
    <source>
        <dbReference type="EMBL" id="RVW38527.1"/>
    </source>
</evidence>
<dbReference type="PANTHER" id="PTHR43281:SF5">
    <property type="entry name" value="HETERODIMERIC GERANYLGERANYL PYROPHOSPHATE SYNTHASE SMALL SUBUNIT, CHLOROPLASTIC"/>
    <property type="match status" value="1"/>
</dbReference>
<dbReference type="InterPro" id="IPR032675">
    <property type="entry name" value="LRR_dom_sf"/>
</dbReference>
<dbReference type="Pfam" id="PF25372">
    <property type="entry name" value="DUF7885"/>
    <property type="match status" value="2"/>
</dbReference>
<feature type="domain" description="F-box/LRR-repeat protein 15-like leucin rich repeat" evidence="5">
    <location>
        <begin position="236"/>
        <end position="333"/>
    </location>
</feature>
<dbReference type="EMBL" id="QGNW01001505">
    <property type="protein sequence ID" value="RVW38527.1"/>
    <property type="molecule type" value="Genomic_DNA"/>
</dbReference>
<reference evidence="6 7" key="1">
    <citation type="journal article" date="2018" name="PLoS Genet.">
        <title>Population sequencing reveals clonal diversity and ancestral inbreeding in the grapevine cultivar Chardonnay.</title>
        <authorList>
            <person name="Roach M.J."/>
            <person name="Johnson D.L."/>
            <person name="Bohlmann J."/>
            <person name="van Vuuren H.J."/>
            <person name="Jones S.J."/>
            <person name="Pretorius I.S."/>
            <person name="Schmidt S.A."/>
            <person name="Borneman A.R."/>
        </authorList>
    </citation>
    <scope>NUCLEOTIDE SEQUENCE [LARGE SCALE GENOMIC DNA]</scope>
    <source>
        <strain evidence="7">cv. Chardonnay</strain>
        <tissue evidence="6">Leaf</tissue>
    </source>
</reference>
<keyword evidence="4" id="KW-0460">Magnesium</keyword>
<evidence type="ECO:0000313" key="7">
    <source>
        <dbReference type="Proteomes" id="UP000288805"/>
    </source>
</evidence>
<dbReference type="GO" id="GO:0004659">
    <property type="term" value="F:prenyltransferase activity"/>
    <property type="evidence" value="ECO:0007669"/>
    <property type="project" value="InterPro"/>
</dbReference>
<dbReference type="GO" id="GO:0008299">
    <property type="term" value="P:isoprenoid biosynthetic process"/>
    <property type="evidence" value="ECO:0007669"/>
    <property type="project" value="InterPro"/>
</dbReference>
<keyword evidence="3" id="KW-0479">Metal-binding</keyword>